<gene>
    <name evidence="2" type="ORF">TTHERM_000129989</name>
</gene>
<name>W7X4R3_TETTS</name>
<sequence>MNRLLSEEREQKIEIIKFLQENQFQIKLLIKTSYFNSLSLHFFQNHHQFKFKFYFFLLSFFYSFLDFTTIKVLLYYYLCFFIFQLFLQLQPHFHKLYYFLFQRYLCPCYQIYKNQTLDLWYKQLCNSILIIYQGITCFQILNCSLNILYRKTLKNI</sequence>
<feature type="transmembrane region" description="Helical" evidence="1">
    <location>
        <begin position="129"/>
        <end position="149"/>
    </location>
</feature>
<keyword evidence="1 2" id="KW-0812">Transmembrane</keyword>
<keyword evidence="1" id="KW-1133">Transmembrane helix</keyword>
<evidence type="ECO:0000313" key="3">
    <source>
        <dbReference type="Proteomes" id="UP000009168"/>
    </source>
</evidence>
<dbReference type="InParanoid" id="W7X4R3"/>
<protein>
    <submittedName>
        <fullName evidence="2">Transmembrane protein, putative</fullName>
    </submittedName>
</protein>
<dbReference type="EMBL" id="GG662699">
    <property type="protein sequence ID" value="EWS74300.1"/>
    <property type="molecule type" value="Genomic_DNA"/>
</dbReference>
<dbReference type="Proteomes" id="UP000009168">
    <property type="component" value="Unassembled WGS sequence"/>
</dbReference>
<keyword evidence="3" id="KW-1185">Reference proteome</keyword>
<evidence type="ECO:0000313" key="2">
    <source>
        <dbReference type="EMBL" id="EWS74300.1"/>
    </source>
</evidence>
<reference evidence="3" key="1">
    <citation type="journal article" date="2006" name="PLoS Biol.">
        <title>Macronuclear genome sequence of the ciliate Tetrahymena thermophila, a model eukaryote.</title>
        <authorList>
            <person name="Eisen J.A."/>
            <person name="Coyne R.S."/>
            <person name="Wu M."/>
            <person name="Wu D."/>
            <person name="Thiagarajan M."/>
            <person name="Wortman J.R."/>
            <person name="Badger J.H."/>
            <person name="Ren Q."/>
            <person name="Amedeo P."/>
            <person name="Jones K.M."/>
            <person name="Tallon L.J."/>
            <person name="Delcher A.L."/>
            <person name="Salzberg S.L."/>
            <person name="Silva J.C."/>
            <person name="Haas B.J."/>
            <person name="Majoros W.H."/>
            <person name="Farzad M."/>
            <person name="Carlton J.M."/>
            <person name="Smith R.K. Jr."/>
            <person name="Garg J."/>
            <person name="Pearlman R.E."/>
            <person name="Karrer K.M."/>
            <person name="Sun L."/>
            <person name="Manning G."/>
            <person name="Elde N.C."/>
            <person name="Turkewitz A.P."/>
            <person name="Asai D.J."/>
            <person name="Wilkes D.E."/>
            <person name="Wang Y."/>
            <person name="Cai H."/>
            <person name="Collins K."/>
            <person name="Stewart B.A."/>
            <person name="Lee S.R."/>
            <person name="Wilamowska K."/>
            <person name="Weinberg Z."/>
            <person name="Ruzzo W.L."/>
            <person name="Wloga D."/>
            <person name="Gaertig J."/>
            <person name="Frankel J."/>
            <person name="Tsao C.-C."/>
            <person name="Gorovsky M.A."/>
            <person name="Keeling P.J."/>
            <person name="Waller R.F."/>
            <person name="Patron N.J."/>
            <person name="Cherry J.M."/>
            <person name="Stover N.A."/>
            <person name="Krieger C.J."/>
            <person name="del Toro C."/>
            <person name="Ryder H.F."/>
            <person name="Williamson S.C."/>
            <person name="Barbeau R.A."/>
            <person name="Hamilton E.P."/>
            <person name="Orias E."/>
        </authorList>
    </citation>
    <scope>NUCLEOTIDE SEQUENCE [LARGE SCALE GENOMIC DNA]</scope>
    <source>
        <strain evidence="3">SB210</strain>
    </source>
</reference>
<dbReference type="RefSeq" id="XP_012653121.1">
    <property type="nucleotide sequence ID" value="XM_012797667.1"/>
</dbReference>
<proteinExistence type="predicted"/>
<keyword evidence="1" id="KW-0472">Membrane</keyword>
<organism evidence="2 3">
    <name type="scientific">Tetrahymena thermophila (strain SB210)</name>
    <dbReference type="NCBI Taxonomy" id="312017"/>
    <lineage>
        <taxon>Eukaryota</taxon>
        <taxon>Sar</taxon>
        <taxon>Alveolata</taxon>
        <taxon>Ciliophora</taxon>
        <taxon>Intramacronucleata</taxon>
        <taxon>Oligohymenophorea</taxon>
        <taxon>Hymenostomatida</taxon>
        <taxon>Tetrahymenina</taxon>
        <taxon>Tetrahymenidae</taxon>
        <taxon>Tetrahymena</taxon>
    </lineage>
</organism>
<feature type="transmembrane region" description="Helical" evidence="1">
    <location>
        <begin position="53"/>
        <end position="86"/>
    </location>
</feature>
<evidence type="ECO:0000256" key="1">
    <source>
        <dbReference type="SAM" id="Phobius"/>
    </source>
</evidence>
<dbReference type="GeneID" id="24437428"/>
<dbReference type="AlphaFoldDB" id="W7X4R3"/>
<accession>W7X4R3</accession>
<dbReference type="KEGG" id="tet:TTHERM_000129989"/>